<dbReference type="Gene3D" id="1.10.390.10">
    <property type="entry name" value="Neutral Protease Domain 2"/>
    <property type="match status" value="1"/>
</dbReference>
<comment type="caution">
    <text evidence="17">The sequence shown here is derived from an EMBL/GenBank/DDBJ whole genome shotgun (WGS) entry which is preliminary data.</text>
</comment>
<dbReference type="PANTHER" id="PTHR33478:SF1">
    <property type="entry name" value="EXTRACELLULAR METALLOPROTEINASE MEP"/>
    <property type="match status" value="1"/>
</dbReference>
<dbReference type="CDD" id="cd09596">
    <property type="entry name" value="M36"/>
    <property type="match status" value="1"/>
</dbReference>
<accession>A0ABT9BEK6</accession>
<evidence type="ECO:0000256" key="9">
    <source>
        <dbReference type="ARBA" id="ARBA00022833"/>
    </source>
</evidence>
<name>A0ABT9BEK6_9BACT</name>
<dbReference type="Proteomes" id="UP001176429">
    <property type="component" value="Unassembled WGS sequence"/>
</dbReference>
<feature type="domain" description="FTP" evidence="15">
    <location>
        <begin position="62"/>
        <end position="103"/>
    </location>
</feature>
<keyword evidence="11" id="KW-0865">Zymogen</keyword>
<keyword evidence="9" id="KW-0862">Zinc</keyword>
<evidence type="ECO:0000256" key="3">
    <source>
        <dbReference type="ARBA" id="ARBA00006006"/>
    </source>
</evidence>
<feature type="compositionally biased region" description="Low complexity" evidence="12">
    <location>
        <begin position="237"/>
        <end position="250"/>
    </location>
</feature>
<dbReference type="InterPro" id="IPR003137">
    <property type="entry name" value="PA_domain"/>
</dbReference>
<keyword evidence="5" id="KW-0645">Protease</keyword>
<keyword evidence="6" id="KW-0479">Metal-binding</keyword>
<evidence type="ECO:0000256" key="12">
    <source>
        <dbReference type="SAM" id="MobiDB-lite"/>
    </source>
</evidence>
<comment type="similarity">
    <text evidence="3">Belongs to the peptidase M36 family.</text>
</comment>
<evidence type="ECO:0000256" key="7">
    <source>
        <dbReference type="ARBA" id="ARBA00022729"/>
    </source>
</evidence>
<sequence>MVKFSSLRPVLRGSLLAAALLTGFGSTAWAQSAKPSTQLLDYFTTQTVRQGLSEADAAQPSVTDFYKDAATGAQHAYLRQRVNGVDVFGAVGAVHTDRTGKPVWANQRFVPNAARLAPAATPTLTPEQAVVAASVVLGLPRPAGLTLVREARPADGLEFNNGGISENNIPVRLYYFANPLKQSEIHLAWEVTIAQLDGQHHWQVLVDAGTGKQLFKHDYVVSEEISFLQQNARSQNQQHTAPAPTQQASARGVASPNSLMVYPVPMESPLSGNRVAVPLSSTINTWSPYGWQVSQAPTTTPLFFNNVYSRLNANVQLPRGNNVAAYNDIANNSQLYINTNSPNGGATLDFDFPFTFGVGPRRNLDAGIVNLFYWNNMLHDVMASKGFDEASGNFQYKNFGTAGLGGDMVRAEAQDGSGTNNANFATPPDGMQGRMQMYLWANPIRPNVTISAPASLAGSFSAGAADFGRNLVDAGPICGNFVLVNDGVSGNGGLHGCVTPYANAAAVNGNIAVIMRGGCAQLPSGSRTASSFAGKVRRAQENGAIMAIIIDSVGTNTAISGMTGTDTVGIRIPSLFLRGVDGAAIRQALTSGTTVTGCANGSPDYDASFDNGIVSHEFGHGVSTRLTGGPSNSDCLVSANGNQAFQTMGEGWSDFFGLWMTTANVATASNPTGVTGRTPRYIGAYVVGETHDTGPGIRINPYTDDMTLNPHTYGVLTSTQYNETHNIGEVWAGMLWDLNWQFIYRYGFNQDFLGSNGGNNQFLKLVLDGCKLQVCNPGFLDGRDAILRADSIANGGANSALIWTVFSRRGAGFSAVQGVRTGGNPTRTGIREAFDMPPGVTPAPMLNPTTVTIVTTPLGTTPQQELAAKGSIIDAYPNPAHDRLVVRSQLNATGDVQLTLRDLVGRVAYTGTASIGELQRGISVNTADIAAGLYVVQVNTNAGTFTTKVQVRH</sequence>
<organism evidence="17 18">
    <name type="scientific">Hymenobacter aranciens</name>
    <dbReference type="NCBI Taxonomy" id="3063996"/>
    <lineage>
        <taxon>Bacteria</taxon>
        <taxon>Pseudomonadati</taxon>
        <taxon>Bacteroidota</taxon>
        <taxon>Cytophagia</taxon>
        <taxon>Cytophagales</taxon>
        <taxon>Hymenobacteraceae</taxon>
        <taxon>Hymenobacter</taxon>
    </lineage>
</organism>
<protein>
    <submittedName>
        <fullName evidence="17">M36 family metallopeptidase</fullName>
    </submittedName>
</protein>
<dbReference type="RefSeq" id="WP_305006263.1">
    <property type="nucleotide sequence ID" value="NZ_JAUQSY010000005.1"/>
</dbReference>
<evidence type="ECO:0000256" key="2">
    <source>
        <dbReference type="ARBA" id="ARBA00004613"/>
    </source>
</evidence>
<dbReference type="Gene3D" id="3.50.30.30">
    <property type="match status" value="1"/>
</dbReference>
<feature type="domain" description="Secretion system C-terminal sorting" evidence="16">
    <location>
        <begin position="876"/>
        <end position="950"/>
    </location>
</feature>
<proteinExistence type="inferred from homology"/>
<evidence type="ECO:0000256" key="11">
    <source>
        <dbReference type="ARBA" id="ARBA00023145"/>
    </source>
</evidence>
<evidence type="ECO:0000256" key="10">
    <source>
        <dbReference type="ARBA" id="ARBA00023049"/>
    </source>
</evidence>
<gene>
    <name evidence="17" type="ORF">Q5H93_09420</name>
</gene>
<dbReference type="Pfam" id="PF07504">
    <property type="entry name" value="FTP"/>
    <property type="match status" value="1"/>
</dbReference>
<evidence type="ECO:0000256" key="1">
    <source>
        <dbReference type="ARBA" id="ARBA00001947"/>
    </source>
</evidence>
<evidence type="ECO:0000259" key="15">
    <source>
        <dbReference type="Pfam" id="PF07504"/>
    </source>
</evidence>
<evidence type="ECO:0000313" key="18">
    <source>
        <dbReference type="Proteomes" id="UP001176429"/>
    </source>
</evidence>
<feature type="region of interest" description="Disordered" evidence="12">
    <location>
        <begin position="231"/>
        <end position="252"/>
    </location>
</feature>
<evidence type="ECO:0000256" key="5">
    <source>
        <dbReference type="ARBA" id="ARBA00022670"/>
    </source>
</evidence>
<dbReference type="InterPro" id="IPR001842">
    <property type="entry name" value="Peptidase_M36"/>
</dbReference>
<keyword evidence="8" id="KW-0378">Hydrolase</keyword>
<dbReference type="InterPro" id="IPR011096">
    <property type="entry name" value="FTP_domain"/>
</dbReference>
<dbReference type="Pfam" id="PF18962">
    <property type="entry name" value="Por_Secre_tail"/>
    <property type="match status" value="1"/>
</dbReference>
<keyword evidence="4" id="KW-0964">Secreted</keyword>
<keyword evidence="7 13" id="KW-0732">Signal</keyword>
<dbReference type="EMBL" id="JAUQSY010000005">
    <property type="protein sequence ID" value="MDO7874948.1"/>
    <property type="molecule type" value="Genomic_DNA"/>
</dbReference>
<evidence type="ECO:0000256" key="8">
    <source>
        <dbReference type="ARBA" id="ARBA00022801"/>
    </source>
</evidence>
<dbReference type="InterPro" id="IPR027268">
    <property type="entry name" value="Peptidase_M4/M1_CTD_sf"/>
</dbReference>
<dbReference type="CDD" id="cd04818">
    <property type="entry name" value="PA_subtilisin_1"/>
    <property type="match status" value="1"/>
</dbReference>
<dbReference type="SUPFAM" id="SSF55486">
    <property type="entry name" value="Metalloproteases ('zincins'), catalytic domain"/>
    <property type="match status" value="1"/>
</dbReference>
<dbReference type="InterPro" id="IPR050371">
    <property type="entry name" value="Fungal_virulence_M36"/>
</dbReference>
<keyword evidence="10" id="KW-0482">Metalloprotease</keyword>
<dbReference type="InterPro" id="IPR026444">
    <property type="entry name" value="Secre_tail"/>
</dbReference>
<keyword evidence="18" id="KW-1185">Reference proteome</keyword>
<comment type="cofactor">
    <cofactor evidence="1">
        <name>Zn(2+)</name>
        <dbReference type="ChEBI" id="CHEBI:29105"/>
    </cofactor>
</comment>
<dbReference type="Pfam" id="PF02128">
    <property type="entry name" value="Peptidase_M36"/>
    <property type="match status" value="1"/>
</dbReference>
<feature type="chain" id="PRO_5046744842" evidence="13">
    <location>
        <begin position="31"/>
        <end position="953"/>
    </location>
</feature>
<evidence type="ECO:0000256" key="13">
    <source>
        <dbReference type="SAM" id="SignalP"/>
    </source>
</evidence>
<dbReference type="Pfam" id="PF02225">
    <property type="entry name" value="PA"/>
    <property type="match status" value="1"/>
</dbReference>
<evidence type="ECO:0000259" key="14">
    <source>
        <dbReference type="Pfam" id="PF02225"/>
    </source>
</evidence>
<reference evidence="17" key="1">
    <citation type="submission" date="2023-07" db="EMBL/GenBank/DDBJ databases">
        <authorList>
            <person name="Kim M.K."/>
        </authorList>
    </citation>
    <scope>NUCLEOTIDE SEQUENCE</scope>
    <source>
        <strain evidence="17">ASUV-10-1</strain>
    </source>
</reference>
<evidence type="ECO:0000259" key="16">
    <source>
        <dbReference type="Pfam" id="PF18962"/>
    </source>
</evidence>
<feature type="signal peptide" evidence="13">
    <location>
        <begin position="1"/>
        <end position="30"/>
    </location>
</feature>
<evidence type="ECO:0000256" key="4">
    <source>
        <dbReference type="ARBA" id="ARBA00022525"/>
    </source>
</evidence>
<dbReference type="NCBIfam" id="TIGR04183">
    <property type="entry name" value="Por_Secre_tail"/>
    <property type="match status" value="1"/>
</dbReference>
<dbReference type="PANTHER" id="PTHR33478">
    <property type="entry name" value="EXTRACELLULAR METALLOPROTEINASE MEP"/>
    <property type="match status" value="1"/>
</dbReference>
<feature type="domain" description="PA" evidence="14">
    <location>
        <begin position="493"/>
        <end position="585"/>
    </location>
</feature>
<evidence type="ECO:0000256" key="6">
    <source>
        <dbReference type="ARBA" id="ARBA00022723"/>
    </source>
</evidence>
<dbReference type="Gene3D" id="3.10.170.10">
    <property type="match status" value="1"/>
</dbReference>
<evidence type="ECO:0000313" key="17">
    <source>
        <dbReference type="EMBL" id="MDO7874948.1"/>
    </source>
</evidence>
<comment type="subcellular location">
    <subcellularLocation>
        <location evidence="2">Secreted</location>
    </subcellularLocation>
</comment>